<feature type="compositionally biased region" description="Polar residues" evidence="1">
    <location>
        <begin position="162"/>
        <end position="178"/>
    </location>
</feature>
<dbReference type="GO" id="GO:0003779">
    <property type="term" value="F:actin binding"/>
    <property type="evidence" value="ECO:0007669"/>
    <property type="project" value="TreeGrafter"/>
</dbReference>
<evidence type="ECO:0000256" key="1">
    <source>
        <dbReference type="SAM" id="MobiDB-lite"/>
    </source>
</evidence>
<name>A0AAE0K1W1_9PEZI</name>
<sequence>MAALVQGYPQQSGTVTMLQTRPTSASGMLQPAQVQSGSHYGHAGSQQRNSIHGFPSGAVSSGSYRGSSGPIQPYAFTNTPSLTPAAQWQQFRTYRTSSTPAVPTMQTFEYNQAAAGRPRYSASVSMTNLPSTGALGVQGGASARDDSILPVPGSNRRAATAPRQQPPQMNGASSSQPSLAPVAPVRVSPERYRRTAMRSVDSGSQSLGQLAHGAVSAAPSGSGVAAVGQSYGSRNVPDQKARSQQASQLNRPNSIALVPGSAADDMQVPASSQSQDDIKKFRRRSMPALDSAGFSQPPTPPEVKQPEESTRLEHSACPNSADRDQKAAAGVVISNNNNSLAVDRSSANPAHVRAGSSDSRSSGRSSGASSNNSSAYRNTNGTSPAVNPARQSSLPDQTGNSQDYPRLVNIPPRSSSSSDAANTKRLNNPSPLSQPVAMDTKETGNSQLAHAAGTTPVSPVKPAEPRVESPAVRQLSAINEKGKARNKTSRLRRAFSFGSAAEFRKAATENDAMENSASSTAGHAKLHKERDPEEVYNAEQARIAQQQEEAGIGSNIYSGGKIFSGSTDNISISSTASSASIMIRKMGRGMKKGTRSLVGLFRPKSIIGAPAADAKLPEASEATVSMVTVEAERELVNVSIDLHSQHGGGTGFPHLEKNSIDAANPPVEDSERLDTSGTDTDASFARKSIIGGEKERAEILAAVRKGILKNTIGPSTPSPRPSDARAPALDLSIAPAMTESPNSSAPSTPNDDSQGHRRTGPISIGSEDYFVSALRLRQDTRSAPGTPHGTMRRNATFSPRIAFYETWPSQEYDRRGEIATCNRLTPMLAQQIKEELNTFKMEMEVHENSKIYTHFF</sequence>
<accession>A0AAE0K1W1</accession>
<feature type="region of interest" description="Disordered" evidence="1">
    <location>
        <begin position="647"/>
        <end position="689"/>
    </location>
</feature>
<feature type="compositionally biased region" description="Polar residues" evidence="1">
    <location>
        <begin position="333"/>
        <end position="348"/>
    </location>
</feature>
<dbReference type="Proteomes" id="UP001285441">
    <property type="component" value="Unassembled WGS sequence"/>
</dbReference>
<gene>
    <name evidence="2" type="ORF">B0H63DRAFT_67027</name>
</gene>
<dbReference type="GO" id="GO:0030036">
    <property type="term" value="P:actin cytoskeleton organization"/>
    <property type="evidence" value="ECO:0007669"/>
    <property type="project" value="TreeGrafter"/>
</dbReference>
<evidence type="ECO:0000313" key="2">
    <source>
        <dbReference type="EMBL" id="KAK3368050.1"/>
    </source>
</evidence>
<feature type="compositionally biased region" description="Basic and acidic residues" evidence="1">
    <location>
        <begin position="304"/>
        <end position="314"/>
    </location>
</feature>
<organism evidence="2 3">
    <name type="scientific">Podospora didyma</name>
    <dbReference type="NCBI Taxonomy" id="330526"/>
    <lineage>
        <taxon>Eukaryota</taxon>
        <taxon>Fungi</taxon>
        <taxon>Dikarya</taxon>
        <taxon>Ascomycota</taxon>
        <taxon>Pezizomycotina</taxon>
        <taxon>Sordariomycetes</taxon>
        <taxon>Sordariomycetidae</taxon>
        <taxon>Sordariales</taxon>
        <taxon>Podosporaceae</taxon>
        <taxon>Podospora</taxon>
    </lineage>
</organism>
<keyword evidence="3" id="KW-1185">Reference proteome</keyword>
<feature type="region of interest" description="Disordered" evidence="1">
    <location>
        <begin position="211"/>
        <end position="438"/>
    </location>
</feature>
<feature type="compositionally biased region" description="Polar residues" evidence="1">
    <location>
        <begin position="379"/>
        <end position="403"/>
    </location>
</feature>
<feature type="compositionally biased region" description="Polar residues" evidence="1">
    <location>
        <begin position="242"/>
        <end position="253"/>
    </location>
</feature>
<evidence type="ECO:0008006" key="4">
    <source>
        <dbReference type="Google" id="ProtNLM"/>
    </source>
</evidence>
<dbReference type="AlphaFoldDB" id="A0AAE0K1W1"/>
<feature type="compositionally biased region" description="Polar residues" evidence="1">
    <location>
        <begin position="412"/>
        <end position="433"/>
    </location>
</feature>
<dbReference type="EMBL" id="JAULSW010000010">
    <property type="protein sequence ID" value="KAK3368050.1"/>
    <property type="molecule type" value="Genomic_DNA"/>
</dbReference>
<feature type="region of interest" description="Disordered" evidence="1">
    <location>
        <begin position="736"/>
        <end position="764"/>
    </location>
</feature>
<reference evidence="2" key="2">
    <citation type="submission" date="2023-06" db="EMBL/GenBank/DDBJ databases">
        <authorList>
            <consortium name="Lawrence Berkeley National Laboratory"/>
            <person name="Haridas S."/>
            <person name="Hensen N."/>
            <person name="Bonometti L."/>
            <person name="Westerberg I."/>
            <person name="Brannstrom I.O."/>
            <person name="Guillou S."/>
            <person name="Cros-Aarteil S."/>
            <person name="Calhoun S."/>
            <person name="Kuo A."/>
            <person name="Mondo S."/>
            <person name="Pangilinan J."/>
            <person name="Riley R."/>
            <person name="LaButti K."/>
            <person name="Andreopoulos B."/>
            <person name="Lipzen A."/>
            <person name="Chen C."/>
            <person name="Yanf M."/>
            <person name="Daum C."/>
            <person name="Ng V."/>
            <person name="Clum A."/>
            <person name="Steindorff A."/>
            <person name="Ohm R."/>
            <person name="Martin F."/>
            <person name="Silar P."/>
            <person name="Natvig D."/>
            <person name="Lalanne C."/>
            <person name="Gautier V."/>
            <person name="Ament-velasquez S.L."/>
            <person name="Kruys A."/>
            <person name="Hutchinson M.I."/>
            <person name="Powell A.J."/>
            <person name="Barry K."/>
            <person name="Miller A.N."/>
            <person name="Grigoriev I.V."/>
            <person name="Debuchy R."/>
            <person name="Gladieux P."/>
            <person name="Thoren M.H."/>
            <person name="Johannesson H."/>
        </authorList>
    </citation>
    <scope>NUCLEOTIDE SEQUENCE</scope>
    <source>
        <strain evidence="2">CBS 232.78</strain>
    </source>
</reference>
<feature type="compositionally biased region" description="Low complexity" evidence="1">
    <location>
        <begin position="354"/>
        <end position="378"/>
    </location>
</feature>
<feature type="region of interest" description="Disordered" evidence="1">
    <location>
        <begin position="135"/>
        <end position="189"/>
    </location>
</feature>
<feature type="compositionally biased region" description="Polar residues" evidence="1">
    <location>
        <begin position="739"/>
        <end position="752"/>
    </location>
</feature>
<dbReference type="PANTHER" id="PTHR12751">
    <property type="entry name" value="PHOSPHATASE AND ACTIN REGULATOR PHACTR"/>
    <property type="match status" value="1"/>
</dbReference>
<feature type="region of interest" description="Disordered" evidence="1">
    <location>
        <begin position="21"/>
        <end position="66"/>
    </location>
</feature>
<feature type="region of interest" description="Disordered" evidence="1">
    <location>
        <begin position="450"/>
        <end position="472"/>
    </location>
</feature>
<protein>
    <recommendedName>
        <fullName evidence="4">Bud neck involved protein</fullName>
    </recommendedName>
</protein>
<dbReference type="PANTHER" id="PTHR12751:SF18">
    <property type="entry name" value="PHOSPHATASE AND ACTIN REGULATOR 1"/>
    <property type="match status" value="1"/>
</dbReference>
<reference evidence="2" key="1">
    <citation type="journal article" date="2023" name="Mol. Phylogenet. Evol.">
        <title>Genome-scale phylogeny and comparative genomics of the fungal order Sordariales.</title>
        <authorList>
            <person name="Hensen N."/>
            <person name="Bonometti L."/>
            <person name="Westerberg I."/>
            <person name="Brannstrom I.O."/>
            <person name="Guillou S."/>
            <person name="Cros-Aarteil S."/>
            <person name="Calhoun S."/>
            <person name="Haridas S."/>
            <person name="Kuo A."/>
            <person name="Mondo S."/>
            <person name="Pangilinan J."/>
            <person name="Riley R."/>
            <person name="LaButti K."/>
            <person name="Andreopoulos B."/>
            <person name="Lipzen A."/>
            <person name="Chen C."/>
            <person name="Yan M."/>
            <person name="Daum C."/>
            <person name="Ng V."/>
            <person name="Clum A."/>
            <person name="Steindorff A."/>
            <person name="Ohm R.A."/>
            <person name="Martin F."/>
            <person name="Silar P."/>
            <person name="Natvig D.O."/>
            <person name="Lalanne C."/>
            <person name="Gautier V."/>
            <person name="Ament-Velasquez S.L."/>
            <person name="Kruys A."/>
            <person name="Hutchinson M.I."/>
            <person name="Powell A.J."/>
            <person name="Barry K."/>
            <person name="Miller A.N."/>
            <person name="Grigoriev I.V."/>
            <person name="Debuchy R."/>
            <person name="Gladieux P."/>
            <person name="Hiltunen Thoren M."/>
            <person name="Johannesson H."/>
        </authorList>
    </citation>
    <scope>NUCLEOTIDE SEQUENCE</scope>
    <source>
        <strain evidence="2">CBS 232.78</strain>
    </source>
</reference>
<proteinExistence type="predicted"/>
<evidence type="ECO:0000313" key="3">
    <source>
        <dbReference type="Proteomes" id="UP001285441"/>
    </source>
</evidence>
<comment type="caution">
    <text evidence="2">The sequence shown here is derived from an EMBL/GenBank/DDBJ whole genome shotgun (WGS) entry which is preliminary data.</text>
</comment>
<feature type="region of interest" description="Disordered" evidence="1">
    <location>
        <begin position="508"/>
        <end position="536"/>
    </location>
</feature>
<feature type="compositionally biased region" description="Polar residues" evidence="1">
    <location>
        <begin position="21"/>
        <end position="50"/>
    </location>
</feature>
<feature type="compositionally biased region" description="Low complexity" evidence="1">
    <location>
        <begin position="213"/>
        <end position="233"/>
    </location>
</feature>